<evidence type="ECO:0000256" key="3">
    <source>
        <dbReference type="ARBA" id="ARBA00021907"/>
    </source>
</evidence>
<dbReference type="Pfam" id="PF18075">
    <property type="entry name" value="FtsX_ECD"/>
    <property type="match status" value="1"/>
</dbReference>
<reference evidence="14 15" key="1">
    <citation type="submission" date="2023-10" db="EMBL/GenBank/DDBJ databases">
        <title>A novel Glycoside Hydrolase 43-Like Enzyme from Clostrdium boliviensis is an Endo-xylanase, and a Candidate for Xylooligosaccharides Production from Different Xylan Substrates.</title>
        <authorList>
            <person name="Alvarez M.T."/>
            <person name="Rocabado-Villegas L.R."/>
            <person name="Salas-Veizaga D.M."/>
            <person name="Linares-Pasten J.A."/>
            <person name="Gudmundsdottir E.E."/>
            <person name="Hreggvidsson G.O."/>
            <person name="Adlercreutz P."/>
            <person name="Nordberg Karlsson E."/>
        </authorList>
    </citation>
    <scope>NUCLEOTIDE SEQUENCE [LARGE SCALE GENOMIC DNA]</scope>
    <source>
        <strain evidence="14 15">E-1</strain>
    </source>
</reference>
<proteinExistence type="inferred from homology"/>
<gene>
    <name evidence="14" type="primary">ftsX</name>
    <name evidence="14" type="ORF">RZO55_17765</name>
</gene>
<evidence type="ECO:0000256" key="4">
    <source>
        <dbReference type="ARBA" id="ARBA00022475"/>
    </source>
</evidence>
<feature type="domain" description="ABC3 transporter permease C-terminal" evidence="12">
    <location>
        <begin position="178"/>
        <end position="298"/>
    </location>
</feature>
<evidence type="ECO:0000313" key="14">
    <source>
        <dbReference type="EMBL" id="MDW2799424.1"/>
    </source>
</evidence>
<dbReference type="PROSITE" id="PS51257">
    <property type="entry name" value="PROKAR_LIPOPROTEIN"/>
    <property type="match status" value="1"/>
</dbReference>
<evidence type="ECO:0000256" key="5">
    <source>
        <dbReference type="ARBA" id="ARBA00022618"/>
    </source>
</evidence>
<feature type="domain" description="FtsX extracellular" evidence="13">
    <location>
        <begin position="59"/>
        <end position="155"/>
    </location>
</feature>
<dbReference type="RefSeq" id="WP_318065615.1">
    <property type="nucleotide sequence ID" value="NZ_JAWONS010000252.1"/>
</dbReference>
<dbReference type="NCBIfam" id="NF038347">
    <property type="entry name" value="FtsX_Gpos"/>
    <property type="match status" value="1"/>
</dbReference>
<feature type="transmembrane region" description="Helical" evidence="11">
    <location>
        <begin position="272"/>
        <end position="296"/>
    </location>
</feature>
<comment type="caution">
    <text evidence="14">The sequence shown here is derived from an EMBL/GenBank/DDBJ whole genome shotgun (WGS) entry which is preliminary data.</text>
</comment>
<dbReference type="PANTHER" id="PTHR47755">
    <property type="entry name" value="CELL DIVISION PROTEIN FTSX"/>
    <property type="match status" value="1"/>
</dbReference>
<accession>A0ABU4GP74</accession>
<dbReference type="Gene3D" id="3.30.70.3040">
    <property type="match status" value="1"/>
</dbReference>
<keyword evidence="15" id="KW-1185">Reference proteome</keyword>
<keyword evidence="9 10" id="KW-0131">Cell cycle</keyword>
<protein>
    <recommendedName>
        <fullName evidence="3 10">Cell division protein FtsX</fullName>
    </recommendedName>
</protein>
<comment type="function">
    <text evidence="10">Part of the ABC transporter FtsEX involved in asymmetric cellular division facilitating the initiation of sporulation.</text>
</comment>
<evidence type="ECO:0000256" key="6">
    <source>
        <dbReference type="ARBA" id="ARBA00022692"/>
    </source>
</evidence>
<keyword evidence="5 10" id="KW-0132">Cell division</keyword>
<comment type="subcellular location">
    <subcellularLocation>
        <location evidence="1">Cell membrane</location>
        <topology evidence="1">Multi-pass membrane protein</topology>
    </subcellularLocation>
</comment>
<evidence type="ECO:0000256" key="8">
    <source>
        <dbReference type="ARBA" id="ARBA00023136"/>
    </source>
</evidence>
<evidence type="ECO:0000256" key="11">
    <source>
        <dbReference type="SAM" id="Phobius"/>
    </source>
</evidence>
<organism evidence="14 15">
    <name type="scientific">Clostridium boliviensis</name>
    <dbReference type="NCBI Taxonomy" id="318465"/>
    <lineage>
        <taxon>Bacteria</taxon>
        <taxon>Bacillati</taxon>
        <taxon>Bacillota</taxon>
        <taxon>Clostridia</taxon>
        <taxon>Eubacteriales</taxon>
        <taxon>Clostridiaceae</taxon>
        <taxon>Clostridium</taxon>
    </lineage>
</organism>
<evidence type="ECO:0000256" key="10">
    <source>
        <dbReference type="PIRNR" id="PIRNR003097"/>
    </source>
</evidence>
<dbReference type="Pfam" id="PF02687">
    <property type="entry name" value="FtsX"/>
    <property type="match status" value="1"/>
</dbReference>
<dbReference type="InterPro" id="IPR004513">
    <property type="entry name" value="FtsX"/>
</dbReference>
<name>A0ABU4GP74_9CLOT</name>
<feature type="transmembrane region" description="Helical" evidence="11">
    <location>
        <begin position="21"/>
        <end position="46"/>
    </location>
</feature>
<sequence length="302" mass="33523">MRISTFWYCLKQGVINICKNILFSLASIATVSACIFLFCLFFSIVVNVQYVVKNTESTVGITVFFDEGLDKNKITQIGNEIKSRKEIKEVKFTSAEDAWAEAKKEYFGDMQDLAEGFEEDNPLANSSSYTIFLNDLTKQDEIVTWLNGIEGVRKVNYSKTAAEGMNSLNKVIGILSMLIIGVLLAVAIFLISNTISVAAAFRKNENQIMKLIGATNYMIRAPFVVEGVIIGLVGASIPLLAIYFLYRSAVEYVVTKFSILSGLFQFLPVDAIFPYMAATAMSLGLGIGFFVSFFTIRKHLKV</sequence>
<dbReference type="PIRSF" id="PIRSF003097">
    <property type="entry name" value="FtsX"/>
    <property type="match status" value="1"/>
</dbReference>
<evidence type="ECO:0000259" key="13">
    <source>
        <dbReference type="Pfam" id="PF18075"/>
    </source>
</evidence>
<keyword evidence="6 11" id="KW-0812">Transmembrane</keyword>
<comment type="similarity">
    <text evidence="2 10">Belongs to the ABC-4 integral membrane protein family. FtsX subfamily.</text>
</comment>
<evidence type="ECO:0000256" key="7">
    <source>
        <dbReference type="ARBA" id="ARBA00022989"/>
    </source>
</evidence>
<feature type="transmembrane region" description="Helical" evidence="11">
    <location>
        <begin position="222"/>
        <end position="246"/>
    </location>
</feature>
<keyword evidence="7 11" id="KW-1133">Transmembrane helix</keyword>
<dbReference type="Proteomes" id="UP001276854">
    <property type="component" value="Unassembled WGS sequence"/>
</dbReference>
<keyword evidence="4 10" id="KW-1003">Cell membrane</keyword>
<evidence type="ECO:0000256" key="2">
    <source>
        <dbReference type="ARBA" id="ARBA00007379"/>
    </source>
</evidence>
<evidence type="ECO:0000256" key="1">
    <source>
        <dbReference type="ARBA" id="ARBA00004651"/>
    </source>
</evidence>
<evidence type="ECO:0000313" key="15">
    <source>
        <dbReference type="Proteomes" id="UP001276854"/>
    </source>
</evidence>
<dbReference type="InterPro" id="IPR003838">
    <property type="entry name" value="ABC3_permease_C"/>
</dbReference>
<dbReference type="InterPro" id="IPR040690">
    <property type="entry name" value="FtsX_ECD"/>
</dbReference>
<evidence type="ECO:0000256" key="9">
    <source>
        <dbReference type="ARBA" id="ARBA00023306"/>
    </source>
</evidence>
<dbReference type="EMBL" id="JAWONS010000252">
    <property type="protein sequence ID" value="MDW2799424.1"/>
    <property type="molecule type" value="Genomic_DNA"/>
</dbReference>
<evidence type="ECO:0000259" key="12">
    <source>
        <dbReference type="Pfam" id="PF02687"/>
    </source>
</evidence>
<keyword evidence="8 10" id="KW-0472">Membrane</keyword>
<feature type="transmembrane region" description="Helical" evidence="11">
    <location>
        <begin position="174"/>
        <end position="201"/>
    </location>
</feature>
<dbReference type="PANTHER" id="PTHR47755:SF1">
    <property type="entry name" value="CELL DIVISION PROTEIN FTSX"/>
    <property type="match status" value="1"/>
</dbReference>
<dbReference type="InterPro" id="IPR058204">
    <property type="entry name" value="FtsX_firmicutes-type"/>
</dbReference>